<name>A0A1U7JLC7_9HYPH</name>
<keyword evidence="2" id="KW-0808">Transferase</keyword>
<dbReference type="RefSeq" id="WP_028479962.1">
    <property type="nucleotide sequence ID" value="NZ_LVVZ01000005.1"/>
</dbReference>
<dbReference type="CDD" id="cd04301">
    <property type="entry name" value="NAT_SF"/>
    <property type="match status" value="1"/>
</dbReference>
<protein>
    <submittedName>
        <fullName evidence="2">Acetyltransferase</fullName>
    </submittedName>
</protein>
<keyword evidence="3" id="KW-1185">Reference proteome</keyword>
<dbReference type="EMBL" id="LVVZ01000005">
    <property type="protein sequence ID" value="OKL45543.1"/>
    <property type="molecule type" value="Genomic_DNA"/>
</dbReference>
<dbReference type="Pfam" id="PF00583">
    <property type="entry name" value="Acetyltransf_1"/>
    <property type="match status" value="1"/>
</dbReference>
<dbReference type="STRING" id="197461.A3843_04310"/>
<organism evidence="2 3">
    <name type="scientific">Pseudovibrio exalbescens</name>
    <dbReference type="NCBI Taxonomy" id="197461"/>
    <lineage>
        <taxon>Bacteria</taxon>
        <taxon>Pseudomonadati</taxon>
        <taxon>Pseudomonadota</taxon>
        <taxon>Alphaproteobacteria</taxon>
        <taxon>Hyphomicrobiales</taxon>
        <taxon>Stappiaceae</taxon>
        <taxon>Pseudovibrio</taxon>
    </lineage>
</organism>
<dbReference type="InterPro" id="IPR000182">
    <property type="entry name" value="GNAT_dom"/>
</dbReference>
<gene>
    <name evidence="2" type="ORF">A3843_04310</name>
</gene>
<dbReference type="Gene3D" id="3.40.630.30">
    <property type="match status" value="1"/>
</dbReference>
<dbReference type="PROSITE" id="PS51186">
    <property type="entry name" value="GNAT"/>
    <property type="match status" value="1"/>
</dbReference>
<comment type="caution">
    <text evidence="2">The sequence shown here is derived from an EMBL/GenBank/DDBJ whole genome shotgun (WGS) entry which is preliminary data.</text>
</comment>
<dbReference type="GO" id="GO:0016747">
    <property type="term" value="F:acyltransferase activity, transferring groups other than amino-acyl groups"/>
    <property type="evidence" value="ECO:0007669"/>
    <property type="project" value="InterPro"/>
</dbReference>
<dbReference type="AlphaFoldDB" id="A0A1U7JLC7"/>
<dbReference type="SUPFAM" id="SSF55729">
    <property type="entry name" value="Acyl-CoA N-acyltransferases (Nat)"/>
    <property type="match status" value="1"/>
</dbReference>
<evidence type="ECO:0000313" key="3">
    <source>
        <dbReference type="Proteomes" id="UP000185783"/>
    </source>
</evidence>
<evidence type="ECO:0000259" key="1">
    <source>
        <dbReference type="PROSITE" id="PS51186"/>
    </source>
</evidence>
<dbReference type="InterPro" id="IPR016181">
    <property type="entry name" value="Acyl_CoA_acyltransferase"/>
</dbReference>
<reference evidence="2 3" key="1">
    <citation type="submission" date="2016-03" db="EMBL/GenBank/DDBJ databases">
        <title>Genome sequence of Nesiotobacter sp. nov., a moderately halophilic alphaproteobacterium isolated from the Yellow Sea, China.</title>
        <authorList>
            <person name="Zhang G."/>
            <person name="Zhang R."/>
        </authorList>
    </citation>
    <scope>NUCLEOTIDE SEQUENCE [LARGE SCALE GENOMIC DNA]</scope>
    <source>
        <strain evidence="2 3">WB1-6</strain>
    </source>
</reference>
<evidence type="ECO:0000313" key="2">
    <source>
        <dbReference type="EMBL" id="OKL45543.1"/>
    </source>
</evidence>
<accession>A0A1U7JLC7</accession>
<feature type="domain" description="N-acetyltransferase" evidence="1">
    <location>
        <begin position="6"/>
        <end position="151"/>
    </location>
</feature>
<sequence>MLKPQWFIRQEMPQDSHQIDLIQDEAFGPGRHTRTAFRIREGVPPCMAHSFVGLMDGVLAGSVRLTPIHIGDTSAMLLGPLTVSPSYKNKGLGKALMKTAQDAARCSGVPAILLIGDAPYYGPLGYQKVPEHTMELPGPYDPDRLLVLMLQDGPLPTGLVRAGAGATV</sequence>
<dbReference type="Proteomes" id="UP000185783">
    <property type="component" value="Unassembled WGS sequence"/>
</dbReference>
<proteinExistence type="predicted"/>